<evidence type="ECO:0000313" key="6">
    <source>
        <dbReference type="EMBL" id="SVB08348.1"/>
    </source>
</evidence>
<dbReference type="PANTHER" id="PTHR34696">
    <property type="entry name" value="PHOSPHORIBOSYLFORMYLGLYCINAMIDINE SYNTHASE SUBUNIT PURS"/>
    <property type="match status" value="1"/>
</dbReference>
<dbReference type="AlphaFoldDB" id="A0A382B3M6"/>
<keyword evidence="1" id="KW-0963">Cytoplasm</keyword>
<proteinExistence type="predicted"/>
<reference evidence="6" key="1">
    <citation type="submission" date="2018-05" db="EMBL/GenBank/DDBJ databases">
        <authorList>
            <person name="Lanie J.A."/>
            <person name="Ng W.-L."/>
            <person name="Kazmierczak K.M."/>
            <person name="Andrzejewski T.M."/>
            <person name="Davidsen T.M."/>
            <person name="Wayne K.J."/>
            <person name="Tettelin H."/>
            <person name="Glass J.I."/>
            <person name="Rusch D."/>
            <person name="Podicherti R."/>
            <person name="Tsui H.-C.T."/>
            <person name="Winkler M.E."/>
        </authorList>
    </citation>
    <scope>NUCLEOTIDE SEQUENCE</scope>
</reference>
<dbReference type="GO" id="GO:0016874">
    <property type="term" value="F:ligase activity"/>
    <property type="evidence" value="ECO:0007669"/>
    <property type="project" value="UniProtKB-KW"/>
</dbReference>
<dbReference type="EMBL" id="UINC01028043">
    <property type="protein sequence ID" value="SVB08348.1"/>
    <property type="molecule type" value="Genomic_DNA"/>
</dbReference>
<dbReference type="PANTHER" id="PTHR34696:SF1">
    <property type="entry name" value="PHOSPHORIBOSYLFORMYLGLYCINAMIDINE SYNTHASE SUBUNIT PURS"/>
    <property type="match status" value="1"/>
</dbReference>
<dbReference type="GO" id="GO:0006164">
    <property type="term" value="P:purine nucleotide biosynthetic process"/>
    <property type="evidence" value="ECO:0007669"/>
    <property type="project" value="UniProtKB-KW"/>
</dbReference>
<keyword evidence="3" id="KW-0547">Nucleotide-binding</keyword>
<evidence type="ECO:0000256" key="4">
    <source>
        <dbReference type="ARBA" id="ARBA00022755"/>
    </source>
</evidence>
<sequence length="156" mass="17435">MTWRVEIVNRTDVVDAVGDGIKEDISDLGIIGIEQVRFIRMYTLEGELSVQDAERTAVELLADPVTQDFHRSSHEPLSLESGQWGIEVWFRTGVTDNAGETTLKAVKDLGIQGITDAFTGRGYVIDGRLDEAQIDIICRRLLANDIIEAYTYYKGI</sequence>
<keyword evidence="2" id="KW-0436">Ligase</keyword>
<dbReference type="Gene3D" id="3.30.1280.10">
    <property type="entry name" value="Phosphoribosylformylglycinamidine synthase subunit PurS"/>
    <property type="match status" value="2"/>
</dbReference>
<evidence type="ECO:0000256" key="2">
    <source>
        <dbReference type="ARBA" id="ARBA00022598"/>
    </source>
</evidence>
<evidence type="ECO:0000256" key="1">
    <source>
        <dbReference type="ARBA" id="ARBA00022490"/>
    </source>
</evidence>
<dbReference type="SUPFAM" id="SSF82697">
    <property type="entry name" value="PurS-like"/>
    <property type="match status" value="2"/>
</dbReference>
<dbReference type="Pfam" id="PF02700">
    <property type="entry name" value="PurS"/>
    <property type="match status" value="2"/>
</dbReference>
<name>A0A382B3M6_9ZZZZ</name>
<protein>
    <recommendedName>
        <fullName evidence="7">Phosphoribosylformylglycinamidine synthase</fullName>
    </recommendedName>
</protein>
<organism evidence="6">
    <name type="scientific">marine metagenome</name>
    <dbReference type="NCBI Taxonomy" id="408172"/>
    <lineage>
        <taxon>unclassified sequences</taxon>
        <taxon>metagenomes</taxon>
        <taxon>ecological metagenomes</taxon>
    </lineage>
</organism>
<dbReference type="InterPro" id="IPR036604">
    <property type="entry name" value="PurS-like_sf"/>
</dbReference>
<dbReference type="GO" id="GO:0005524">
    <property type="term" value="F:ATP binding"/>
    <property type="evidence" value="ECO:0007669"/>
    <property type="project" value="UniProtKB-KW"/>
</dbReference>
<keyword evidence="4" id="KW-0658">Purine biosynthesis</keyword>
<accession>A0A382B3M6</accession>
<evidence type="ECO:0000256" key="3">
    <source>
        <dbReference type="ARBA" id="ARBA00022741"/>
    </source>
</evidence>
<gene>
    <name evidence="6" type="ORF">METZ01_LOCUS161202</name>
</gene>
<keyword evidence="5" id="KW-0067">ATP-binding</keyword>
<evidence type="ECO:0008006" key="7">
    <source>
        <dbReference type="Google" id="ProtNLM"/>
    </source>
</evidence>
<dbReference type="InterPro" id="IPR003850">
    <property type="entry name" value="PurS"/>
</dbReference>
<evidence type="ECO:0000256" key="5">
    <source>
        <dbReference type="ARBA" id="ARBA00022840"/>
    </source>
</evidence>